<protein>
    <recommendedName>
        <fullName evidence="1">Secretion system C-terminal sorting domain-containing protein</fullName>
    </recommendedName>
</protein>
<dbReference type="NCBIfam" id="TIGR04183">
    <property type="entry name" value="Por_Secre_tail"/>
    <property type="match status" value="1"/>
</dbReference>
<sequence>MQKLIRHIIILFILAVAQNGFSQLKTYPIPPAEGESTKPRKGARTHSHTLTLPFWDDFSASTGAPDTNLWQTSENVFINQGLAHHPPTLGVASFDGLDQTGQGYKQDQASVGKTDSLTSHPIDLSALTVAGNVYISFFYQYGGFGENPDSSDSLRLEFKNENGQWVSVWPGSAGLDRTGEFVQAIVQVDDPLFFYDGFQFKFQSFGRQSGPFDVWNVDYVYVNEDRSATDLYYPDRAISTPLTNLFQDYSVVPISHFAFENLSMPQFEAYSLDNPEDTPQPYDYGLNIKITNYSNGMATITTRGNDDIKPEESPLAPLERDIVTIPDYFQDGDIDSNADSTAIEVVVILDAGDNIPISSNGDYIPEKYAPIDFRSNDTTRTSLLLSNYYAYDDGGAESAAGLNSFDDRLVYRYDLIQSMTDTVVALDIYFPYIGTEPTGKVIELLVMAAESGKPGELLHQEMINISRTPGLNSFTRYELRKSVNVTDSFFIGYRQKTSGDLGVGLDKNNDSGDRIYFELDGTWQQNTTVKGSLMMRPVFGPSSGPVTSTDPDKDLSLQVFPNPSNGIFKIKGKFTELKVYDLRGVSKNFSLFFENDEAILSLENQADGIYILQFVNNNSAKTIKVIKQ</sequence>
<dbReference type="Pfam" id="PF18962">
    <property type="entry name" value="Por_Secre_tail"/>
    <property type="match status" value="1"/>
</dbReference>
<keyword evidence="3" id="KW-1185">Reference proteome</keyword>
<dbReference type="Gene3D" id="2.60.120.260">
    <property type="entry name" value="Galactose-binding domain-like"/>
    <property type="match status" value="1"/>
</dbReference>
<dbReference type="RefSeq" id="WP_009583170.1">
    <property type="nucleotide sequence ID" value="NZ_AMZN01000110.1"/>
</dbReference>
<dbReference type="EMBL" id="AMZN01000110">
    <property type="protein sequence ID" value="ELR68519.1"/>
    <property type="molecule type" value="Genomic_DNA"/>
</dbReference>
<dbReference type="InterPro" id="IPR026444">
    <property type="entry name" value="Secre_tail"/>
</dbReference>
<comment type="caution">
    <text evidence="2">The sequence shown here is derived from an EMBL/GenBank/DDBJ whole genome shotgun (WGS) entry which is preliminary data.</text>
</comment>
<dbReference type="AlphaFoldDB" id="L8JLW4"/>
<dbReference type="OrthoDB" id="1488838at2"/>
<evidence type="ECO:0000259" key="1">
    <source>
        <dbReference type="Pfam" id="PF18962"/>
    </source>
</evidence>
<accession>L8JLW4</accession>
<reference evidence="2 3" key="1">
    <citation type="submission" date="2012-12" db="EMBL/GenBank/DDBJ databases">
        <title>Genome assembly of Fulvivirga imtechensis AK7.</title>
        <authorList>
            <person name="Nupur N."/>
            <person name="Khatri I."/>
            <person name="Kumar R."/>
            <person name="Subramanian S."/>
            <person name="Pinnaka A."/>
        </authorList>
    </citation>
    <scope>NUCLEOTIDE SEQUENCE [LARGE SCALE GENOMIC DNA]</scope>
    <source>
        <strain evidence="2 3">AK7</strain>
    </source>
</reference>
<gene>
    <name evidence="2" type="ORF">C900_00260</name>
</gene>
<organism evidence="2 3">
    <name type="scientific">Fulvivirga imtechensis AK7</name>
    <dbReference type="NCBI Taxonomy" id="1237149"/>
    <lineage>
        <taxon>Bacteria</taxon>
        <taxon>Pseudomonadati</taxon>
        <taxon>Bacteroidota</taxon>
        <taxon>Cytophagia</taxon>
        <taxon>Cytophagales</taxon>
        <taxon>Fulvivirgaceae</taxon>
        <taxon>Fulvivirga</taxon>
    </lineage>
</organism>
<dbReference type="STRING" id="1237149.C900_00260"/>
<feature type="domain" description="Secretion system C-terminal sorting" evidence="1">
    <location>
        <begin position="559"/>
        <end position="626"/>
    </location>
</feature>
<proteinExistence type="predicted"/>
<dbReference type="Proteomes" id="UP000011135">
    <property type="component" value="Unassembled WGS sequence"/>
</dbReference>
<evidence type="ECO:0000313" key="2">
    <source>
        <dbReference type="EMBL" id="ELR68519.1"/>
    </source>
</evidence>
<name>L8JLW4_9BACT</name>
<evidence type="ECO:0000313" key="3">
    <source>
        <dbReference type="Proteomes" id="UP000011135"/>
    </source>
</evidence>
<dbReference type="eggNOG" id="ENOG502ZAGE">
    <property type="taxonomic scope" value="Bacteria"/>
</dbReference>